<feature type="transmembrane region" description="Helical" evidence="7">
    <location>
        <begin position="246"/>
        <end position="270"/>
    </location>
</feature>
<keyword evidence="3" id="KW-1003">Cell membrane</keyword>
<keyword evidence="6 7" id="KW-0472">Membrane</keyword>
<dbReference type="Pfam" id="PF05977">
    <property type="entry name" value="MFS_3"/>
    <property type="match status" value="1"/>
</dbReference>
<reference evidence="10" key="1">
    <citation type="submission" date="2016-10" db="EMBL/GenBank/DDBJ databases">
        <authorList>
            <person name="Varghese N."/>
            <person name="Submissions S."/>
        </authorList>
    </citation>
    <scope>NUCLEOTIDE SEQUENCE [LARGE SCALE GENOMIC DNA]</scope>
    <source>
        <strain evidence="10">DSM 16858</strain>
    </source>
</reference>
<dbReference type="Proteomes" id="UP000199181">
    <property type="component" value="Unassembled WGS sequence"/>
</dbReference>
<feature type="transmembrane region" description="Helical" evidence="7">
    <location>
        <begin position="99"/>
        <end position="122"/>
    </location>
</feature>
<feature type="transmembrane region" description="Helical" evidence="7">
    <location>
        <begin position="309"/>
        <end position="327"/>
    </location>
</feature>
<dbReference type="InterPro" id="IPR005829">
    <property type="entry name" value="Sugar_transporter_CS"/>
</dbReference>
<dbReference type="InterPro" id="IPR020846">
    <property type="entry name" value="MFS_dom"/>
</dbReference>
<dbReference type="PANTHER" id="PTHR23513:SF11">
    <property type="entry name" value="STAPHYLOFERRIN A TRANSPORTER"/>
    <property type="match status" value="1"/>
</dbReference>
<dbReference type="EMBL" id="FOIJ01000016">
    <property type="protein sequence ID" value="SEU31563.1"/>
    <property type="molecule type" value="Genomic_DNA"/>
</dbReference>
<feature type="transmembrane region" description="Helical" evidence="7">
    <location>
        <begin position="177"/>
        <end position="210"/>
    </location>
</feature>
<accession>A0A1I0KZ32</accession>
<feature type="transmembrane region" description="Helical" evidence="7">
    <location>
        <begin position="394"/>
        <end position="417"/>
    </location>
</feature>
<dbReference type="GO" id="GO:0022857">
    <property type="term" value="F:transmembrane transporter activity"/>
    <property type="evidence" value="ECO:0007669"/>
    <property type="project" value="InterPro"/>
</dbReference>
<keyword evidence="4 7" id="KW-0812">Transmembrane</keyword>
<evidence type="ECO:0000256" key="2">
    <source>
        <dbReference type="ARBA" id="ARBA00022448"/>
    </source>
</evidence>
<dbReference type="PROSITE" id="PS00216">
    <property type="entry name" value="SUGAR_TRANSPORT_1"/>
    <property type="match status" value="1"/>
</dbReference>
<keyword evidence="10" id="KW-1185">Reference proteome</keyword>
<feature type="transmembrane region" description="Helical" evidence="7">
    <location>
        <begin position="282"/>
        <end position="302"/>
    </location>
</feature>
<evidence type="ECO:0000256" key="1">
    <source>
        <dbReference type="ARBA" id="ARBA00004651"/>
    </source>
</evidence>
<feature type="transmembrane region" description="Helical" evidence="7">
    <location>
        <begin position="73"/>
        <end position="93"/>
    </location>
</feature>
<protein>
    <submittedName>
        <fullName evidence="9">Predicted arabinose efflux permease, MFS family</fullName>
    </submittedName>
</protein>
<dbReference type="SUPFAM" id="SSF103473">
    <property type="entry name" value="MFS general substrate transporter"/>
    <property type="match status" value="1"/>
</dbReference>
<dbReference type="CDD" id="cd06173">
    <property type="entry name" value="MFS_MefA_like"/>
    <property type="match status" value="1"/>
</dbReference>
<evidence type="ECO:0000256" key="3">
    <source>
        <dbReference type="ARBA" id="ARBA00022475"/>
    </source>
</evidence>
<sequence>MPTARASGPCVTRDAPVSTLRLPRISSFRAFEHPGYFAVWAGSLVSNVGTWMETVALGVYVTEVTGKAEWTGGVVALSYLPGLVLSPLGGALADRFDRRTFLGLGILLQGLLAVLLTVLAFTHQLTVPAVAVISFFNGCINMMMGPAFNALLAELVPPEDLHSAMSLSSAQYNLGRVIGPILAAAVLGAGGIAWALLVNALSFLAVPVALSRVRPPPRASAPSTTGLWADITRGAHVAREDPGIRLMLMTTFAVALLVAPFIGLVPVFAIRVFGQGAGATSLLVTCQGAGAVTAAVAVGALLDAFGRKRVLAGVLLVLGPVATLYWLSPTLPLASLSIFLLGASYLMALSGIHTICQVRAPPALRARVSSLYGMVLNGGYALGVWLLGALADRLSVRSVTATASLLFLVLMVSFRVLRPRAFDATEA</sequence>
<dbReference type="GO" id="GO:0005886">
    <property type="term" value="C:plasma membrane"/>
    <property type="evidence" value="ECO:0007669"/>
    <property type="project" value="UniProtKB-SubCell"/>
</dbReference>
<feature type="transmembrane region" description="Helical" evidence="7">
    <location>
        <begin position="368"/>
        <end position="388"/>
    </location>
</feature>
<proteinExistence type="predicted"/>
<comment type="subcellular location">
    <subcellularLocation>
        <location evidence="1">Cell membrane</location>
        <topology evidence="1">Multi-pass membrane protein</topology>
    </subcellularLocation>
</comment>
<dbReference type="InterPro" id="IPR010290">
    <property type="entry name" value="TM_effector"/>
</dbReference>
<evidence type="ECO:0000256" key="5">
    <source>
        <dbReference type="ARBA" id="ARBA00022989"/>
    </source>
</evidence>
<feature type="transmembrane region" description="Helical" evidence="7">
    <location>
        <begin position="333"/>
        <end position="356"/>
    </location>
</feature>
<evidence type="ECO:0000256" key="4">
    <source>
        <dbReference type="ARBA" id="ARBA00022692"/>
    </source>
</evidence>
<keyword evidence="5 7" id="KW-1133">Transmembrane helix</keyword>
<keyword evidence="2" id="KW-0813">Transport</keyword>
<dbReference type="Gene3D" id="1.20.1250.20">
    <property type="entry name" value="MFS general substrate transporter like domains"/>
    <property type="match status" value="1"/>
</dbReference>
<evidence type="ECO:0000313" key="10">
    <source>
        <dbReference type="Proteomes" id="UP000199181"/>
    </source>
</evidence>
<evidence type="ECO:0000259" key="8">
    <source>
        <dbReference type="PROSITE" id="PS50850"/>
    </source>
</evidence>
<dbReference type="AlphaFoldDB" id="A0A1I0KZ32"/>
<organism evidence="9 10">
    <name type="scientific">Stigmatella erecta</name>
    <dbReference type="NCBI Taxonomy" id="83460"/>
    <lineage>
        <taxon>Bacteria</taxon>
        <taxon>Pseudomonadati</taxon>
        <taxon>Myxococcota</taxon>
        <taxon>Myxococcia</taxon>
        <taxon>Myxococcales</taxon>
        <taxon>Cystobacterineae</taxon>
        <taxon>Archangiaceae</taxon>
        <taxon>Stigmatella</taxon>
    </lineage>
</organism>
<evidence type="ECO:0000256" key="6">
    <source>
        <dbReference type="ARBA" id="ARBA00023136"/>
    </source>
</evidence>
<evidence type="ECO:0000256" key="7">
    <source>
        <dbReference type="SAM" id="Phobius"/>
    </source>
</evidence>
<dbReference type="InterPro" id="IPR036259">
    <property type="entry name" value="MFS_trans_sf"/>
</dbReference>
<name>A0A1I0KZ32_9BACT</name>
<dbReference type="PANTHER" id="PTHR23513">
    <property type="entry name" value="INTEGRAL MEMBRANE EFFLUX PROTEIN-RELATED"/>
    <property type="match status" value="1"/>
</dbReference>
<feature type="transmembrane region" description="Helical" evidence="7">
    <location>
        <begin position="37"/>
        <end position="61"/>
    </location>
</feature>
<evidence type="ECO:0000313" key="9">
    <source>
        <dbReference type="EMBL" id="SEU31563.1"/>
    </source>
</evidence>
<gene>
    <name evidence="9" type="ORF">SAMN05443639_11659</name>
</gene>
<feature type="domain" description="Major facilitator superfamily (MFS) profile" evidence="8">
    <location>
        <begin position="35"/>
        <end position="421"/>
    </location>
</feature>
<dbReference type="PROSITE" id="PS50850">
    <property type="entry name" value="MFS"/>
    <property type="match status" value="1"/>
</dbReference>